<accession>A0A412YYS2</accession>
<evidence type="ECO:0000313" key="1">
    <source>
        <dbReference type="EMBL" id="RGV72827.1"/>
    </source>
</evidence>
<dbReference type="RefSeq" id="WP_002569996.1">
    <property type="nucleotide sequence ID" value="NZ_BAABZS010000001.1"/>
</dbReference>
<dbReference type="Proteomes" id="UP000284543">
    <property type="component" value="Unassembled WGS sequence"/>
</dbReference>
<dbReference type="GO" id="GO:0006260">
    <property type="term" value="P:DNA replication"/>
    <property type="evidence" value="ECO:0007669"/>
    <property type="project" value="InterPro"/>
</dbReference>
<dbReference type="Pfam" id="PF13154">
    <property type="entry name" value="DUF3991"/>
    <property type="match status" value="1"/>
</dbReference>
<dbReference type="InterPro" id="IPR025054">
    <property type="entry name" value="DUF3991"/>
</dbReference>
<dbReference type="AlphaFoldDB" id="A0A412YYS2"/>
<dbReference type="KEGG" id="cbol:CGC65_07585"/>
<dbReference type="InterPro" id="IPR036977">
    <property type="entry name" value="DNA_primase_Znf_CHC2"/>
</dbReference>
<comment type="caution">
    <text evidence="1">The sequence shown here is derived from an EMBL/GenBank/DDBJ whole genome shotgun (WGS) entry which is preliminary data.</text>
</comment>
<dbReference type="GO" id="GO:0003677">
    <property type="term" value="F:DNA binding"/>
    <property type="evidence" value="ECO:0007669"/>
    <property type="project" value="InterPro"/>
</dbReference>
<proteinExistence type="predicted"/>
<dbReference type="GO" id="GO:0008270">
    <property type="term" value="F:zinc ion binding"/>
    <property type="evidence" value="ECO:0007669"/>
    <property type="project" value="InterPro"/>
</dbReference>
<gene>
    <name evidence="1" type="ORF">DWW02_22750</name>
</gene>
<dbReference type="Pfam" id="PF13155">
    <property type="entry name" value="Toprim_2"/>
    <property type="match status" value="1"/>
</dbReference>
<dbReference type="Gene3D" id="3.40.1360.10">
    <property type="match status" value="1"/>
</dbReference>
<organism evidence="1 2">
    <name type="scientific">Enterocloster bolteae</name>
    <dbReference type="NCBI Taxonomy" id="208479"/>
    <lineage>
        <taxon>Bacteria</taxon>
        <taxon>Bacillati</taxon>
        <taxon>Bacillota</taxon>
        <taxon>Clostridia</taxon>
        <taxon>Lachnospirales</taxon>
        <taxon>Lachnospiraceae</taxon>
        <taxon>Enterocloster</taxon>
    </lineage>
</organism>
<evidence type="ECO:0000313" key="2">
    <source>
        <dbReference type="Proteomes" id="UP000284543"/>
    </source>
</evidence>
<protein>
    <submittedName>
        <fullName evidence="1">DUF3991 domain-containing protein</fullName>
    </submittedName>
</protein>
<dbReference type="SUPFAM" id="SSF57783">
    <property type="entry name" value="Zinc beta-ribbon"/>
    <property type="match status" value="1"/>
</dbReference>
<dbReference type="EMBL" id="QRZM01000012">
    <property type="protein sequence ID" value="RGV72827.1"/>
    <property type="molecule type" value="Genomic_DNA"/>
</dbReference>
<name>A0A412YYS2_9FIRM</name>
<dbReference type="Gene3D" id="3.90.580.10">
    <property type="entry name" value="Zinc finger, CHC2-type domain"/>
    <property type="match status" value="1"/>
</dbReference>
<sequence>MEYVIFTEEEKERAGAANLVEFLLRQGEELEPSGSEWRWKRHDSVTVRNNTWYRHSCNYGGSTIQFLQEFYDMTYVEAMKCLLEGNYQPVIRETGDGSTCLKAKSRKEFQLPEPYKNEKRVLAYLSRTRFVDYEILMFFIERGAIYEEMRRHNAVFVGFDNQGKARHAHMKGAYTNGESFRLNVEGSDPAYGFGYCGEGPRLYVFEAAIDLLSFLTLYPLEWKKQSYICLDGLSEHAMLQMLHSHPWLQEVILCMDHDPAGIEGCYRLKEILEGEGYKNVSRLSSRNKDWNEDLKEMHGIHPAPAREHPGLLTCMKLCLWLKNQEDKLCTDEEALKQIQDSFHHLSMAMERQVTYGEDHGAEMLMCLEDMSASGFHLLLENHRNEEPSCTKEQLANQLFKSYQPHRDRGRMRVKSEELKMTVESICPLDMQKCTKEDMETGTDSFRTFIMACMKCYIQISKITKEQQQESDRNVTVTCVEGIQEQEV</sequence>
<dbReference type="GeneID" id="23116769"/>
<reference evidence="1 2" key="1">
    <citation type="submission" date="2018-08" db="EMBL/GenBank/DDBJ databases">
        <title>A genome reference for cultivated species of the human gut microbiota.</title>
        <authorList>
            <person name="Zou Y."/>
            <person name="Xue W."/>
            <person name="Luo G."/>
        </authorList>
    </citation>
    <scope>NUCLEOTIDE SEQUENCE [LARGE SCALE GENOMIC DNA]</scope>
    <source>
        <strain evidence="1 2">AF14-18</strain>
    </source>
</reference>